<dbReference type="InterPro" id="IPR012171">
    <property type="entry name" value="Fatty_acid_desaturase"/>
</dbReference>
<dbReference type="EMBL" id="SMRT01000037">
    <property type="protein sequence ID" value="TDF89441.1"/>
    <property type="molecule type" value="Genomic_DNA"/>
</dbReference>
<feature type="transmembrane region" description="Helical" evidence="1">
    <location>
        <begin position="54"/>
        <end position="74"/>
    </location>
</feature>
<organism evidence="3 4">
    <name type="scientific">Paenibacillus piri</name>
    <dbReference type="NCBI Taxonomy" id="2547395"/>
    <lineage>
        <taxon>Bacteria</taxon>
        <taxon>Bacillati</taxon>
        <taxon>Bacillota</taxon>
        <taxon>Bacilli</taxon>
        <taxon>Bacillales</taxon>
        <taxon>Paenibacillaceae</taxon>
        <taxon>Paenibacillus</taxon>
    </lineage>
</organism>
<keyword evidence="1" id="KW-0812">Transmembrane</keyword>
<dbReference type="RefSeq" id="WP_133236955.1">
    <property type="nucleotide sequence ID" value="NZ_SMRT01000037.1"/>
</dbReference>
<dbReference type="InterPro" id="IPR005804">
    <property type="entry name" value="FA_desaturase_dom"/>
</dbReference>
<dbReference type="AlphaFoldDB" id="A0A4R5K6C2"/>
<dbReference type="GO" id="GO:0016020">
    <property type="term" value="C:membrane"/>
    <property type="evidence" value="ECO:0007669"/>
    <property type="project" value="TreeGrafter"/>
</dbReference>
<gene>
    <name evidence="3" type="ORF">E1757_34800</name>
</gene>
<keyword evidence="1" id="KW-1133">Transmembrane helix</keyword>
<keyword evidence="4" id="KW-1185">Reference proteome</keyword>
<name>A0A4R5K6C2_9BACL</name>
<feature type="domain" description="Fatty acid desaturase" evidence="2">
    <location>
        <begin position="78"/>
        <end position="321"/>
    </location>
</feature>
<dbReference type="GO" id="GO:0016717">
    <property type="term" value="F:oxidoreductase activity, acting on paired donors, with oxidation of a pair of donors resulting in the reduction of molecular oxygen to two molecules of water"/>
    <property type="evidence" value="ECO:0007669"/>
    <property type="project" value="TreeGrafter"/>
</dbReference>
<accession>A0A4R5K6C2</accession>
<dbReference type="Pfam" id="PF00487">
    <property type="entry name" value="FA_desaturase"/>
    <property type="match status" value="1"/>
</dbReference>
<reference evidence="3 4" key="1">
    <citation type="submission" date="2019-03" db="EMBL/GenBank/DDBJ databases">
        <title>This is whole genome sequence of Paenibacillus sp MS74 strain.</title>
        <authorList>
            <person name="Trinh H.N."/>
        </authorList>
    </citation>
    <scope>NUCLEOTIDE SEQUENCE [LARGE SCALE GENOMIC DNA]</scope>
    <source>
        <strain evidence="3 4">MS74</strain>
    </source>
</reference>
<comment type="caution">
    <text evidence="3">The sequence shown here is derived from an EMBL/GenBank/DDBJ whole genome shotgun (WGS) entry which is preliminary data.</text>
</comment>
<feature type="transmembrane region" description="Helical" evidence="1">
    <location>
        <begin position="216"/>
        <end position="232"/>
    </location>
</feature>
<evidence type="ECO:0000259" key="2">
    <source>
        <dbReference type="Pfam" id="PF00487"/>
    </source>
</evidence>
<keyword evidence="1" id="KW-0472">Membrane</keyword>
<dbReference type="PANTHER" id="PTHR19353:SF19">
    <property type="entry name" value="DELTA(5) FATTY ACID DESATURASE C-RELATED"/>
    <property type="match status" value="1"/>
</dbReference>
<evidence type="ECO:0000313" key="3">
    <source>
        <dbReference type="EMBL" id="TDF89441.1"/>
    </source>
</evidence>
<sequence length="363" mass="42033">MAAHRSKNIYRDYSLTGPECDLAKEAGLVDGSWYTCPIPRQRLKELMKRRNGPAIRQTLIWFVSLIAAGFLAYYSWGTWWVIPAFLLYGTLFTVPAVACWHECSHGTVFKTPWMNEALYQITSFMIMASATNFRWSHVRHHTNTAIVGCDRESPQRPARLVAPPMLVNLALNLFPLKNIQFVFRRYFQHCIGKVNEEEKVYVPSSEHRKMFLETRISLLIYLTVVGVCVYSKSLLPAMFIGLPIFYGAFLNVFLITSQHHGLREDVLDHRLNTRTFYTNPIIRFLYWNMNYHIEHHMFPMVPFHALPALHEEIKADCPEPNRGLPSAFKESISAMIEQLKDPLHSVTRPLPITARPYKYGINK</sequence>
<proteinExistence type="predicted"/>
<protein>
    <submittedName>
        <fullName evidence="3">Fatty acid desaturase</fullName>
    </submittedName>
</protein>
<dbReference type="GO" id="GO:0008610">
    <property type="term" value="P:lipid biosynthetic process"/>
    <property type="evidence" value="ECO:0007669"/>
    <property type="project" value="UniProtKB-ARBA"/>
</dbReference>
<evidence type="ECO:0000313" key="4">
    <source>
        <dbReference type="Proteomes" id="UP000295636"/>
    </source>
</evidence>
<dbReference type="PANTHER" id="PTHR19353">
    <property type="entry name" value="FATTY ACID DESATURASE 2"/>
    <property type="match status" value="1"/>
</dbReference>
<feature type="transmembrane region" description="Helical" evidence="1">
    <location>
        <begin position="80"/>
        <end position="100"/>
    </location>
</feature>
<evidence type="ECO:0000256" key="1">
    <source>
        <dbReference type="SAM" id="Phobius"/>
    </source>
</evidence>
<dbReference type="OrthoDB" id="9792534at2"/>
<dbReference type="Proteomes" id="UP000295636">
    <property type="component" value="Unassembled WGS sequence"/>
</dbReference>